<dbReference type="eggNOG" id="ENOG5033GUY">
    <property type="taxonomic scope" value="Bacteria"/>
</dbReference>
<sequence>MGVFAVIGGAISFGFPDQRGDSRTAREFLALGGSGQIAEARALLHLGTADSLSEDAMRAIFDPLAAFSEVSFTSVAWSMSNGVRQGRIEGTGTMADGCSSRLAFEMLNGAITHFSIAPLCQRQRRSV</sequence>
<dbReference type="Proteomes" id="UP000019593">
    <property type="component" value="Chromosome"/>
</dbReference>
<organism evidence="1 2">
    <name type="scientific">Roseicyclus elongatus DSM 19469</name>
    <dbReference type="NCBI Taxonomy" id="1294273"/>
    <lineage>
        <taxon>Bacteria</taxon>
        <taxon>Pseudomonadati</taxon>
        <taxon>Pseudomonadota</taxon>
        <taxon>Alphaproteobacteria</taxon>
        <taxon>Rhodobacterales</taxon>
        <taxon>Roseobacteraceae</taxon>
        <taxon>Roseicyclus</taxon>
    </lineage>
</organism>
<proteinExistence type="predicted"/>
<keyword evidence="2" id="KW-1185">Reference proteome</keyword>
<dbReference type="KEGG" id="red:roselon_01857"/>
<dbReference type="EMBL" id="CP004372">
    <property type="protein sequence ID" value="AHM04220.1"/>
    <property type="molecule type" value="Genomic_DNA"/>
</dbReference>
<reference evidence="1 2" key="1">
    <citation type="submission" date="2013-03" db="EMBL/GenBank/DDBJ databases">
        <authorList>
            <person name="Fiebig A."/>
            <person name="Goeker M."/>
            <person name="Klenk H.-P.P."/>
        </authorList>
    </citation>
    <scope>NUCLEOTIDE SEQUENCE [LARGE SCALE GENOMIC DNA]</scope>
    <source>
        <strain evidence="2">DSM 19469</strain>
    </source>
</reference>
<name>W8SNV7_9RHOB</name>
<evidence type="ECO:0000313" key="2">
    <source>
        <dbReference type="Proteomes" id="UP000019593"/>
    </source>
</evidence>
<evidence type="ECO:0000313" key="1">
    <source>
        <dbReference type="EMBL" id="AHM04220.1"/>
    </source>
</evidence>
<gene>
    <name evidence="1" type="ORF">roselon_01857</name>
</gene>
<accession>W8SNV7</accession>
<dbReference type="AlphaFoldDB" id="W8SNV7"/>
<protein>
    <submittedName>
        <fullName evidence="1">Uncharacterized protein</fullName>
    </submittedName>
</protein>
<dbReference type="HOGENOM" id="CLU_1968901_0_0_5"/>